<evidence type="ECO:0000256" key="2">
    <source>
        <dbReference type="ARBA" id="ARBA00022475"/>
    </source>
</evidence>
<accession>A0A6I6D2T2</accession>
<keyword evidence="5" id="KW-0472">Membrane</keyword>
<dbReference type="CDD" id="cd07984">
    <property type="entry name" value="LPLAT_LABLAT-like"/>
    <property type="match status" value="1"/>
</dbReference>
<dbReference type="GO" id="GO:0016746">
    <property type="term" value="F:acyltransferase activity"/>
    <property type="evidence" value="ECO:0007669"/>
    <property type="project" value="UniProtKB-KW"/>
</dbReference>
<evidence type="ECO:0000256" key="4">
    <source>
        <dbReference type="ARBA" id="ARBA00022679"/>
    </source>
</evidence>
<dbReference type="PANTHER" id="PTHR30606">
    <property type="entry name" value="LIPID A BIOSYNTHESIS LAUROYL ACYLTRANSFERASE"/>
    <property type="match status" value="1"/>
</dbReference>
<dbReference type="PANTHER" id="PTHR30606:SF10">
    <property type="entry name" value="PHOSPHATIDYLINOSITOL MANNOSIDE ACYLTRANSFERASE"/>
    <property type="match status" value="1"/>
</dbReference>
<comment type="subcellular location">
    <subcellularLocation>
        <location evidence="1">Cell inner membrane</location>
    </subcellularLocation>
</comment>
<keyword evidence="2" id="KW-1003">Cell membrane</keyword>
<dbReference type="EMBL" id="CP046415">
    <property type="protein sequence ID" value="QGT77641.1"/>
    <property type="molecule type" value="Genomic_DNA"/>
</dbReference>
<evidence type="ECO:0000256" key="6">
    <source>
        <dbReference type="ARBA" id="ARBA00023315"/>
    </source>
</evidence>
<evidence type="ECO:0000313" key="7">
    <source>
        <dbReference type="EMBL" id="QGT77641.1"/>
    </source>
</evidence>
<keyword evidence="8" id="KW-1185">Reference proteome</keyword>
<dbReference type="AlphaFoldDB" id="A0A6I6D2T2"/>
<keyword evidence="3" id="KW-0997">Cell inner membrane</keyword>
<protein>
    <submittedName>
        <fullName evidence="7">Lipid A biosynthesis acyltransferase</fullName>
    </submittedName>
</protein>
<dbReference type="InterPro" id="IPR004960">
    <property type="entry name" value="LipA_acyltrans"/>
</dbReference>
<dbReference type="RefSeq" id="WP_156227563.1">
    <property type="nucleotide sequence ID" value="NZ_CP046415.1"/>
</dbReference>
<keyword evidence="4 7" id="KW-0808">Transferase</keyword>
<evidence type="ECO:0000256" key="5">
    <source>
        <dbReference type="ARBA" id="ARBA00023136"/>
    </source>
</evidence>
<dbReference type="GO" id="GO:0005886">
    <property type="term" value="C:plasma membrane"/>
    <property type="evidence" value="ECO:0007669"/>
    <property type="project" value="UniProtKB-SubCell"/>
</dbReference>
<dbReference type="KEGG" id="ghl:GM160_01350"/>
<dbReference type="GO" id="GO:0009247">
    <property type="term" value="P:glycolipid biosynthetic process"/>
    <property type="evidence" value="ECO:0007669"/>
    <property type="project" value="UniProtKB-ARBA"/>
</dbReference>
<dbReference type="Proteomes" id="UP000427716">
    <property type="component" value="Chromosome"/>
</dbReference>
<sequence length="312" mass="34651">MSKRRDSAWYRWRGRLRLGAARAVLVGLGWLSLGAAQRLGSGLGRLAWMSNGSMRRTVEDNLARCLPETDEGEREAIARRTLIETGKGLIETAPVWRWGPADIEAAIVERRGFDAIEQALAAGRGVILLAPHMGNWELGGLATAARTPTTIMYRPPREPAMERLLVDARARTGASLAPANLGGVRKALRALKRGELVAILPDQAPRHGEGVTAPFFGQPALTMTLIRTLSRRTDAAVFTGWAERLPGARGFRIHYEPVTEPVGHDDPVEAAMALNREIERVVREEPAQYQWTYRRFRRQASGRARREQRQAD</sequence>
<gene>
    <name evidence="7" type="ORF">GM160_01350</name>
</gene>
<evidence type="ECO:0000256" key="1">
    <source>
        <dbReference type="ARBA" id="ARBA00004533"/>
    </source>
</evidence>
<dbReference type="PIRSF" id="PIRSF026649">
    <property type="entry name" value="MsbB"/>
    <property type="match status" value="1"/>
</dbReference>
<evidence type="ECO:0000256" key="3">
    <source>
        <dbReference type="ARBA" id="ARBA00022519"/>
    </source>
</evidence>
<reference evidence="7 8" key="1">
    <citation type="submission" date="2019-11" db="EMBL/GenBank/DDBJ databases">
        <authorList>
            <person name="Zhang J."/>
            <person name="Sun C."/>
        </authorList>
    </citation>
    <scope>NUCLEOTIDE SEQUENCE [LARGE SCALE GENOMIC DNA]</scope>
    <source>
        <strain evidence="8">sp2</strain>
    </source>
</reference>
<dbReference type="Pfam" id="PF03279">
    <property type="entry name" value="Lip_A_acyltrans"/>
    <property type="match status" value="1"/>
</dbReference>
<organism evidence="7 8">
    <name type="scientific">Guyparkeria halophila</name>
    <dbReference type="NCBI Taxonomy" id="47960"/>
    <lineage>
        <taxon>Bacteria</taxon>
        <taxon>Pseudomonadati</taxon>
        <taxon>Pseudomonadota</taxon>
        <taxon>Gammaproteobacteria</taxon>
        <taxon>Chromatiales</taxon>
        <taxon>Thioalkalibacteraceae</taxon>
        <taxon>Guyparkeria</taxon>
    </lineage>
</organism>
<proteinExistence type="predicted"/>
<name>A0A6I6D2T2_9GAMM</name>
<keyword evidence="6 7" id="KW-0012">Acyltransferase</keyword>
<evidence type="ECO:0000313" key="8">
    <source>
        <dbReference type="Proteomes" id="UP000427716"/>
    </source>
</evidence>